<proteinExistence type="predicted"/>
<organism evidence="1 2">
    <name type="scientific">Acidocella aminolytica 101 = DSM 11237</name>
    <dbReference type="NCBI Taxonomy" id="1120923"/>
    <lineage>
        <taxon>Bacteria</taxon>
        <taxon>Pseudomonadati</taxon>
        <taxon>Pseudomonadota</taxon>
        <taxon>Alphaproteobacteria</taxon>
        <taxon>Acetobacterales</taxon>
        <taxon>Acidocellaceae</taxon>
        <taxon>Acidocella</taxon>
    </lineage>
</organism>
<dbReference type="RefSeq" id="WP_048878843.1">
    <property type="nucleotide sequence ID" value="NZ_BANC01000046.1"/>
</dbReference>
<evidence type="ECO:0000313" key="2">
    <source>
        <dbReference type="Proteomes" id="UP000032668"/>
    </source>
</evidence>
<protein>
    <submittedName>
        <fullName evidence="1">Uncharacterized protein</fullName>
    </submittedName>
</protein>
<dbReference type="OrthoDB" id="4736604at2"/>
<gene>
    <name evidence="1" type="ORF">Aam_047_009</name>
</gene>
<dbReference type="AlphaFoldDB" id="A0A0D6PGU8"/>
<sequence>MFLFLNDPRYKPVFYEERLHPAILGHLGKAGPHVSMLGGNDHSMIGMLNHARRFDFVLPEAPARHEFHDFRWKKSAPI</sequence>
<comment type="caution">
    <text evidence="1">The sequence shown here is derived from an EMBL/GenBank/DDBJ whole genome shotgun (WGS) entry which is preliminary data.</text>
</comment>
<evidence type="ECO:0000313" key="1">
    <source>
        <dbReference type="EMBL" id="GAN80428.1"/>
    </source>
</evidence>
<accession>A0A0D6PGU8</accession>
<dbReference type="Proteomes" id="UP000032668">
    <property type="component" value="Unassembled WGS sequence"/>
</dbReference>
<dbReference type="EMBL" id="BANC01000046">
    <property type="protein sequence ID" value="GAN80428.1"/>
    <property type="molecule type" value="Genomic_DNA"/>
</dbReference>
<name>A0A0D6PGU8_9PROT</name>
<keyword evidence="2" id="KW-1185">Reference proteome</keyword>
<reference evidence="1 2" key="1">
    <citation type="submission" date="2012-11" db="EMBL/GenBank/DDBJ databases">
        <title>Whole genome sequence of Acidocella aminolytica 101 = DSM 11237.</title>
        <authorList>
            <person name="Azuma Y."/>
            <person name="Higashiura N."/>
            <person name="Hirakawa H."/>
            <person name="Matsushita K."/>
        </authorList>
    </citation>
    <scope>NUCLEOTIDE SEQUENCE [LARGE SCALE GENOMIC DNA]</scope>
    <source>
        <strain evidence="2">101 / DSM 11237</strain>
    </source>
</reference>